<keyword evidence="4 16" id="KW-0064">Aspartyl protease</keyword>
<evidence type="ECO:0000256" key="4">
    <source>
        <dbReference type="ARBA" id="ARBA00022750"/>
    </source>
</evidence>
<evidence type="ECO:0000259" key="18">
    <source>
        <dbReference type="PROSITE" id="PS51767"/>
    </source>
</evidence>
<feature type="active site" evidence="14">
    <location>
        <position position="86"/>
    </location>
</feature>
<dbReference type="PANTHER" id="PTHR47966:SF65">
    <property type="entry name" value="ASPARTIC-TYPE ENDOPEPTIDASE"/>
    <property type="match status" value="1"/>
</dbReference>
<dbReference type="Proteomes" id="UP000027586">
    <property type="component" value="Unassembled WGS sequence"/>
</dbReference>
<protein>
    <recommendedName>
        <fullName evidence="12">Mucorpepsin</fullName>
        <ecNumber evidence="11">3.4.23.23</ecNumber>
    </recommendedName>
    <alternativeName>
        <fullName evidence="13">Mucor rennin</fullName>
    </alternativeName>
</protein>
<dbReference type="OrthoDB" id="771136at2759"/>
<sequence length="384" mass="42130">MMLSSCGGWLFALFPLLSSVWALPAGEPSPIELPVRWMQRNGDEDSTGMMRADIPSEKLYFDQETLEPAVEIGIGTPPQNFYLMFDTGSSITWFPSTSCGWLNGCKSNRHYHSAYSSTYKNLHSAFHGVYGSLTADGYYFTDTVQVGSVSIPNQQVAQIYQQSGTFANQALDGSFTIDGIIGAGFGETGPTIPMELYNKKLIPKPVFSVYMGKLGGSSGSVVFGGIHDNKSLNVTNAREINDKWYSNARKISVDGDTIASFDNSVYWLVDTGTSTSRLLKREADELTAKLFGNDVITNGAIYYVNNCSKYRSQSWTITLTLPNVDGSGEFDLTFTPQDALSEGRNGYCIFGFGASNHRVLGNSVLQRYIAAFNFDEKTVGFTLK</sequence>
<dbReference type="InterPro" id="IPR021109">
    <property type="entry name" value="Peptidase_aspartic_dom_sf"/>
</dbReference>
<dbReference type="FunFam" id="2.40.70.10:FF:000008">
    <property type="entry name" value="Cathepsin D"/>
    <property type="match status" value="1"/>
</dbReference>
<keyword evidence="8" id="KW-0325">Glycoprotein</keyword>
<evidence type="ECO:0000256" key="3">
    <source>
        <dbReference type="ARBA" id="ARBA00022729"/>
    </source>
</evidence>
<comment type="function">
    <text evidence="10">This enzyme, capable of clotting milk is frequently used for cheese production.</text>
</comment>
<keyword evidence="5 16" id="KW-0378">Hydrolase</keyword>
<evidence type="ECO:0000256" key="13">
    <source>
        <dbReference type="ARBA" id="ARBA00075933"/>
    </source>
</evidence>
<evidence type="ECO:0000313" key="20">
    <source>
        <dbReference type="Proteomes" id="UP000027586"/>
    </source>
</evidence>
<evidence type="ECO:0000256" key="6">
    <source>
        <dbReference type="ARBA" id="ARBA00023145"/>
    </source>
</evidence>
<keyword evidence="7 15" id="KW-1015">Disulfide bond</keyword>
<name>A0A068SA06_9FUNG</name>
<comment type="similarity">
    <text evidence="1 16">Belongs to the peptidase A1 family.</text>
</comment>
<evidence type="ECO:0000256" key="7">
    <source>
        <dbReference type="ARBA" id="ARBA00023157"/>
    </source>
</evidence>
<reference evidence="19" key="1">
    <citation type="submission" date="2013-08" db="EMBL/GenBank/DDBJ databases">
        <title>Gene expansion shapes genome architecture in the human pathogen Lichtheimia corymbifera: an evolutionary genomics analysis in the ancient terrestrial Mucorales (Mucoromycotina).</title>
        <authorList>
            <person name="Schwartze V.U."/>
            <person name="Winter S."/>
            <person name="Shelest E."/>
            <person name="Marcet-Houben M."/>
            <person name="Horn F."/>
            <person name="Wehner S."/>
            <person name="Hoffmann K."/>
            <person name="Riege K."/>
            <person name="Sammeth M."/>
            <person name="Nowrousian M."/>
            <person name="Valiante V."/>
            <person name="Linde J."/>
            <person name="Jacobsen I.D."/>
            <person name="Marz M."/>
            <person name="Brakhage A.A."/>
            <person name="Gabaldon T."/>
            <person name="Bocker S."/>
            <person name="Voigt K."/>
        </authorList>
    </citation>
    <scope>NUCLEOTIDE SEQUENCE [LARGE SCALE GENOMIC DNA]</scope>
    <source>
        <strain evidence="19">FSU 9682</strain>
    </source>
</reference>
<dbReference type="PROSITE" id="PS51767">
    <property type="entry name" value="PEPTIDASE_A1"/>
    <property type="match status" value="1"/>
</dbReference>
<dbReference type="InterPro" id="IPR034164">
    <property type="entry name" value="Pepsin-like_dom"/>
</dbReference>
<dbReference type="InterPro" id="IPR001969">
    <property type="entry name" value="Aspartic_peptidase_AS"/>
</dbReference>
<dbReference type="Pfam" id="PF00026">
    <property type="entry name" value="Asp"/>
    <property type="match status" value="1"/>
</dbReference>
<dbReference type="VEuPathDB" id="FungiDB:LCOR_09519.1"/>
<dbReference type="AlphaFoldDB" id="A0A068SA06"/>
<evidence type="ECO:0000256" key="2">
    <source>
        <dbReference type="ARBA" id="ARBA00022670"/>
    </source>
</evidence>
<dbReference type="STRING" id="1263082.A0A068SA06"/>
<evidence type="ECO:0000256" key="14">
    <source>
        <dbReference type="PIRSR" id="PIRSR601461-1"/>
    </source>
</evidence>
<comment type="caution">
    <text evidence="19">The sequence shown here is derived from an EMBL/GenBank/DDBJ whole genome shotgun (WGS) entry which is preliminary data.</text>
</comment>
<proteinExistence type="inferred from homology"/>
<evidence type="ECO:0000313" key="19">
    <source>
        <dbReference type="EMBL" id="CDH58667.1"/>
    </source>
</evidence>
<evidence type="ECO:0000256" key="1">
    <source>
        <dbReference type="ARBA" id="ARBA00007447"/>
    </source>
</evidence>
<evidence type="ECO:0000256" key="5">
    <source>
        <dbReference type="ARBA" id="ARBA00022801"/>
    </source>
</evidence>
<accession>A0A068SA06</accession>
<dbReference type="EC" id="3.4.23.23" evidence="11"/>
<evidence type="ECO:0000256" key="16">
    <source>
        <dbReference type="RuleBase" id="RU000454"/>
    </source>
</evidence>
<feature type="disulfide bond" evidence="15">
    <location>
        <begin position="99"/>
        <end position="105"/>
    </location>
</feature>
<dbReference type="CDD" id="cd05471">
    <property type="entry name" value="pepsin_like"/>
    <property type="match status" value="1"/>
</dbReference>
<keyword evidence="20" id="KW-1185">Reference proteome</keyword>
<dbReference type="PANTHER" id="PTHR47966">
    <property type="entry name" value="BETA-SITE APP-CLEAVING ENZYME, ISOFORM A-RELATED"/>
    <property type="match status" value="1"/>
</dbReference>
<evidence type="ECO:0000256" key="9">
    <source>
        <dbReference type="ARBA" id="ARBA00052485"/>
    </source>
</evidence>
<keyword evidence="6" id="KW-0865">Zymogen</keyword>
<gene>
    <name evidence="19" type="ORF">LCOR_09519.1</name>
</gene>
<evidence type="ECO:0000256" key="11">
    <source>
        <dbReference type="ARBA" id="ARBA00067072"/>
    </source>
</evidence>
<feature type="signal peptide" evidence="17">
    <location>
        <begin position="1"/>
        <end position="22"/>
    </location>
</feature>
<dbReference type="PROSITE" id="PS00141">
    <property type="entry name" value="ASP_PROTEASE"/>
    <property type="match status" value="1"/>
</dbReference>
<dbReference type="GO" id="GO:0006508">
    <property type="term" value="P:proteolysis"/>
    <property type="evidence" value="ECO:0007669"/>
    <property type="project" value="UniProtKB-KW"/>
</dbReference>
<feature type="chain" id="PRO_5001653041" description="Mucorpepsin" evidence="17">
    <location>
        <begin position="23"/>
        <end position="384"/>
    </location>
</feature>
<evidence type="ECO:0000256" key="17">
    <source>
        <dbReference type="SAM" id="SignalP"/>
    </source>
</evidence>
<keyword evidence="3 17" id="KW-0732">Signal</keyword>
<dbReference type="MEROPS" id="A01.013"/>
<evidence type="ECO:0000256" key="15">
    <source>
        <dbReference type="PIRSR" id="PIRSR601461-2"/>
    </source>
</evidence>
<dbReference type="InterPro" id="IPR001461">
    <property type="entry name" value="Aspartic_peptidase_A1"/>
</dbReference>
<evidence type="ECO:0000256" key="10">
    <source>
        <dbReference type="ARBA" id="ARBA00059864"/>
    </source>
</evidence>
<feature type="domain" description="Peptidase A1" evidence="18">
    <location>
        <begin position="68"/>
        <end position="382"/>
    </location>
</feature>
<dbReference type="EMBL" id="CBTN010000059">
    <property type="protein sequence ID" value="CDH58667.1"/>
    <property type="molecule type" value="Genomic_DNA"/>
</dbReference>
<organism evidence="19 20">
    <name type="scientific">Lichtheimia corymbifera JMRC:FSU:9682</name>
    <dbReference type="NCBI Taxonomy" id="1263082"/>
    <lineage>
        <taxon>Eukaryota</taxon>
        <taxon>Fungi</taxon>
        <taxon>Fungi incertae sedis</taxon>
        <taxon>Mucoromycota</taxon>
        <taxon>Mucoromycotina</taxon>
        <taxon>Mucoromycetes</taxon>
        <taxon>Mucorales</taxon>
        <taxon>Lichtheimiaceae</taxon>
        <taxon>Lichtheimia</taxon>
    </lineage>
</organism>
<keyword evidence="2 16" id="KW-0645">Protease</keyword>
<dbReference type="InterPro" id="IPR033121">
    <property type="entry name" value="PEPTIDASE_A1"/>
</dbReference>
<comment type="catalytic activity">
    <reaction evidence="9">
        <text>Hydrolysis of proteins, favoring hydrophobic residues at P1 and P1'. Clots milk. Does not accept Lys at P1, and hence does not activate trypsinogen.</text>
        <dbReference type="EC" id="3.4.23.23"/>
    </reaction>
</comment>
<dbReference type="PRINTS" id="PR00792">
    <property type="entry name" value="PEPSIN"/>
</dbReference>
<dbReference type="Gene3D" id="2.40.70.10">
    <property type="entry name" value="Acid Proteases"/>
    <property type="match status" value="2"/>
</dbReference>
<feature type="active site" evidence="14">
    <location>
        <position position="270"/>
    </location>
</feature>
<dbReference type="GO" id="GO:0004190">
    <property type="term" value="F:aspartic-type endopeptidase activity"/>
    <property type="evidence" value="ECO:0007669"/>
    <property type="project" value="UniProtKB-KW"/>
</dbReference>
<evidence type="ECO:0000256" key="8">
    <source>
        <dbReference type="ARBA" id="ARBA00023180"/>
    </source>
</evidence>
<dbReference type="SUPFAM" id="SSF50630">
    <property type="entry name" value="Acid proteases"/>
    <property type="match status" value="1"/>
</dbReference>
<evidence type="ECO:0000256" key="12">
    <source>
        <dbReference type="ARBA" id="ARBA00070311"/>
    </source>
</evidence>